<evidence type="ECO:0000256" key="5">
    <source>
        <dbReference type="ARBA" id="ARBA00023136"/>
    </source>
</evidence>
<accession>A0A6P1YMT7</accession>
<feature type="transmembrane region" description="Helical" evidence="6">
    <location>
        <begin position="43"/>
        <end position="62"/>
    </location>
</feature>
<evidence type="ECO:0000259" key="7">
    <source>
        <dbReference type="PROSITE" id="PS50850"/>
    </source>
</evidence>
<feature type="transmembrane region" description="Helical" evidence="6">
    <location>
        <begin position="131"/>
        <end position="150"/>
    </location>
</feature>
<proteinExistence type="predicted"/>
<feature type="transmembrane region" description="Helical" evidence="6">
    <location>
        <begin position="69"/>
        <end position="88"/>
    </location>
</feature>
<name>A0A6P1YMT7_9HYPH</name>
<dbReference type="KEGG" id="apra:G3A50_04765"/>
<dbReference type="SUPFAM" id="SSF103473">
    <property type="entry name" value="MFS general substrate transporter"/>
    <property type="match status" value="1"/>
</dbReference>
<feature type="transmembrane region" description="Helical" evidence="6">
    <location>
        <begin position="156"/>
        <end position="174"/>
    </location>
</feature>
<evidence type="ECO:0000256" key="2">
    <source>
        <dbReference type="ARBA" id="ARBA00022475"/>
    </source>
</evidence>
<dbReference type="InterPro" id="IPR050189">
    <property type="entry name" value="MFS_Efflux_Transporters"/>
</dbReference>
<dbReference type="CDD" id="cd17324">
    <property type="entry name" value="MFS_NepI_like"/>
    <property type="match status" value="1"/>
</dbReference>
<evidence type="ECO:0000256" key="6">
    <source>
        <dbReference type="SAM" id="Phobius"/>
    </source>
</evidence>
<sequence>MHPCVYVLAVTTFAMATTEFGIVGIIPRIALEFALSLSEAGRVVSVYALAMVAGAVGINLIGQRLRVRAILVYGILLFAAANLLSALAPTYPLLIAGRVFSGLAQGAVYGLGTAAAAIMVERARATQAVSIVFIGPTAAMVLGVPLAALVGDGENWRLVFAAIGGVAVLAFLVLHRIMPDAGGLKVAPARHLVALLGNRRLLAVYAVTILGFGGSSMAFTYFPALLRQDGLGTGFFMTVFGLGTVAGNLIAGRLSDRLGFAIPTLAALAGVAGCLLSLTQVIELPALLAVTLFLWGLFAFSLPALLQTEAVMAARASGLAAAASSLNTAAFNVGIGSAALLSGLLIEGLGIDVVPLVGAVLAGLAFIITALL</sequence>
<dbReference type="Proteomes" id="UP000464751">
    <property type="component" value="Chromosome"/>
</dbReference>
<dbReference type="Gene3D" id="1.20.1250.20">
    <property type="entry name" value="MFS general substrate transporter like domains"/>
    <property type="match status" value="1"/>
</dbReference>
<organism evidence="8 9">
    <name type="scientific">Ancylobacter pratisalsi</name>
    <dbReference type="NCBI Taxonomy" id="1745854"/>
    <lineage>
        <taxon>Bacteria</taxon>
        <taxon>Pseudomonadati</taxon>
        <taxon>Pseudomonadota</taxon>
        <taxon>Alphaproteobacteria</taxon>
        <taxon>Hyphomicrobiales</taxon>
        <taxon>Xanthobacteraceae</taxon>
        <taxon>Ancylobacter</taxon>
    </lineage>
</organism>
<protein>
    <submittedName>
        <fullName evidence="8">MFS transporter</fullName>
    </submittedName>
</protein>
<evidence type="ECO:0000313" key="9">
    <source>
        <dbReference type="Proteomes" id="UP000464751"/>
    </source>
</evidence>
<evidence type="ECO:0000256" key="4">
    <source>
        <dbReference type="ARBA" id="ARBA00022989"/>
    </source>
</evidence>
<dbReference type="AlphaFoldDB" id="A0A6P1YMT7"/>
<dbReference type="InterPro" id="IPR020846">
    <property type="entry name" value="MFS_dom"/>
</dbReference>
<evidence type="ECO:0000313" key="8">
    <source>
        <dbReference type="EMBL" id="QIB33094.1"/>
    </source>
</evidence>
<keyword evidence="4 6" id="KW-1133">Transmembrane helix</keyword>
<keyword evidence="5 6" id="KW-0472">Membrane</keyword>
<feature type="domain" description="Major facilitator superfamily (MFS) profile" evidence="7">
    <location>
        <begin position="4"/>
        <end position="372"/>
    </location>
</feature>
<feature type="transmembrane region" description="Helical" evidence="6">
    <location>
        <begin position="100"/>
        <end position="119"/>
    </location>
</feature>
<evidence type="ECO:0000256" key="3">
    <source>
        <dbReference type="ARBA" id="ARBA00022692"/>
    </source>
</evidence>
<feature type="transmembrane region" description="Helical" evidence="6">
    <location>
        <begin position="318"/>
        <end position="341"/>
    </location>
</feature>
<dbReference type="GO" id="GO:0022857">
    <property type="term" value="F:transmembrane transporter activity"/>
    <property type="evidence" value="ECO:0007669"/>
    <property type="project" value="InterPro"/>
</dbReference>
<keyword evidence="2" id="KW-1003">Cell membrane</keyword>
<dbReference type="PANTHER" id="PTHR43124:SF3">
    <property type="entry name" value="CHLORAMPHENICOL EFFLUX PUMP RV0191"/>
    <property type="match status" value="1"/>
</dbReference>
<feature type="transmembrane region" description="Helical" evidence="6">
    <location>
        <begin position="7"/>
        <end position="31"/>
    </location>
</feature>
<feature type="transmembrane region" description="Helical" evidence="6">
    <location>
        <begin position="353"/>
        <end position="371"/>
    </location>
</feature>
<feature type="transmembrane region" description="Helical" evidence="6">
    <location>
        <begin position="230"/>
        <end position="251"/>
    </location>
</feature>
<dbReference type="PROSITE" id="PS50850">
    <property type="entry name" value="MFS"/>
    <property type="match status" value="1"/>
</dbReference>
<dbReference type="PANTHER" id="PTHR43124">
    <property type="entry name" value="PURINE EFFLUX PUMP PBUE"/>
    <property type="match status" value="1"/>
</dbReference>
<gene>
    <name evidence="8" type="ORF">G3A50_04765</name>
</gene>
<keyword evidence="3 6" id="KW-0812">Transmembrane</keyword>
<comment type="subcellular location">
    <subcellularLocation>
        <location evidence="1">Cell membrane</location>
        <topology evidence="1">Multi-pass membrane protein</topology>
    </subcellularLocation>
</comment>
<feature type="transmembrane region" description="Helical" evidence="6">
    <location>
        <begin position="258"/>
        <end position="278"/>
    </location>
</feature>
<dbReference type="InterPro" id="IPR036259">
    <property type="entry name" value="MFS_trans_sf"/>
</dbReference>
<reference evidence="8 9" key="1">
    <citation type="submission" date="2020-02" db="EMBL/GenBank/DDBJ databases">
        <authorList>
            <person name="Li G."/>
        </authorList>
    </citation>
    <scope>NUCLEOTIDE SEQUENCE [LARGE SCALE GENOMIC DNA]</scope>
    <source>
        <strain evidence="8 9">DSM 102029</strain>
    </source>
</reference>
<feature type="transmembrane region" description="Helical" evidence="6">
    <location>
        <begin position="202"/>
        <end position="224"/>
    </location>
</feature>
<feature type="transmembrane region" description="Helical" evidence="6">
    <location>
        <begin position="284"/>
        <end position="306"/>
    </location>
</feature>
<dbReference type="RefSeq" id="WP_163074192.1">
    <property type="nucleotide sequence ID" value="NZ_CP048630.1"/>
</dbReference>
<evidence type="ECO:0000256" key="1">
    <source>
        <dbReference type="ARBA" id="ARBA00004651"/>
    </source>
</evidence>
<keyword evidence="9" id="KW-1185">Reference proteome</keyword>
<dbReference type="GO" id="GO:0005886">
    <property type="term" value="C:plasma membrane"/>
    <property type="evidence" value="ECO:0007669"/>
    <property type="project" value="UniProtKB-SubCell"/>
</dbReference>
<dbReference type="EMBL" id="CP048630">
    <property type="protein sequence ID" value="QIB33094.1"/>
    <property type="molecule type" value="Genomic_DNA"/>
</dbReference>
<dbReference type="Pfam" id="PF07690">
    <property type="entry name" value="MFS_1"/>
    <property type="match status" value="1"/>
</dbReference>
<dbReference type="InterPro" id="IPR011701">
    <property type="entry name" value="MFS"/>
</dbReference>